<keyword evidence="2" id="KW-1185">Reference proteome</keyword>
<dbReference type="STRING" id="349124.Hhal_1082"/>
<reference evidence="1 2" key="2">
    <citation type="journal article" date="2013" name="Stand. Genomic Sci.">
        <title>Complete genome sequence of Halorhodospira halophila SL1.</title>
        <authorList>
            <person name="Challacombe J.F."/>
            <person name="Majid S."/>
            <person name="Deole R."/>
            <person name="Brettin T.S."/>
            <person name="Bruce D."/>
            <person name="Delano S.F."/>
            <person name="Detter J.C."/>
            <person name="Gleasner C.D."/>
            <person name="Han C.S."/>
            <person name="Misra M."/>
            <person name="Reitenga K.G."/>
            <person name="Mikhailova N."/>
            <person name="Woyke T."/>
            <person name="Pitluck S."/>
            <person name="Nolan M."/>
            <person name="Land M.L."/>
            <person name="Saunders E."/>
            <person name="Tapia R."/>
            <person name="Lapidus A."/>
            <person name="Ivanova N."/>
            <person name="Hoff W.D."/>
        </authorList>
    </citation>
    <scope>NUCLEOTIDE SEQUENCE [LARGE SCALE GENOMIC DNA]</scope>
    <source>
        <strain evidence="2">DSM 244 / SL1</strain>
    </source>
</reference>
<dbReference type="OrthoDB" id="9791944at2"/>
<dbReference type="AlphaFoldDB" id="A1WVZ6"/>
<sequence length="215" mass="24206">MRPCPLCTDAARLFHRAERDYYRCPSCALVHVPPDQHLSTPDEKAVYDQHQNAVDDPGYRRFLARVADPLMATVPPPAQLLDFGCGHGPALAAMFREAGYRTAVYDPFYYPDPAPLRERYELVTATEVVEHLAEPAAELDGLWGCLRPGGWLGIMTKRQPPAEAFPTWHYLRDPTHVAFYAEATFHWLARRWGAQLYLPRSDVALLHRPAGAASP</sequence>
<accession>A1WVZ6</accession>
<organism evidence="1 2">
    <name type="scientific">Halorhodospira halophila (strain DSM 244 / SL1)</name>
    <name type="common">Ectothiorhodospira halophila (strain DSM 244 / SL1)</name>
    <dbReference type="NCBI Taxonomy" id="349124"/>
    <lineage>
        <taxon>Bacteria</taxon>
        <taxon>Pseudomonadati</taxon>
        <taxon>Pseudomonadota</taxon>
        <taxon>Gammaproteobacteria</taxon>
        <taxon>Chromatiales</taxon>
        <taxon>Ectothiorhodospiraceae</taxon>
        <taxon>Halorhodospira</taxon>
    </lineage>
</organism>
<dbReference type="Gene3D" id="3.40.50.150">
    <property type="entry name" value="Vaccinia Virus protein VP39"/>
    <property type="match status" value="2"/>
</dbReference>
<dbReference type="Pfam" id="PF13489">
    <property type="entry name" value="Methyltransf_23"/>
    <property type="match status" value="1"/>
</dbReference>
<evidence type="ECO:0000313" key="1">
    <source>
        <dbReference type="EMBL" id="ABM61858.1"/>
    </source>
</evidence>
<dbReference type="SUPFAM" id="SSF53335">
    <property type="entry name" value="S-adenosyl-L-methionine-dependent methyltransferases"/>
    <property type="match status" value="1"/>
</dbReference>
<dbReference type="HOGENOM" id="CLU_063353_0_0_6"/>
<gene>
    <name evidence="1" type="ordered locus">Hhal_1082</name>
</gene>
<dbReference type="InterPro" id="IPR029063">
    <property type="entry name" value="SAM-dependent_MTases_sf"/>
</dbReference>
<reference evidence="2" key="1">
    <citation type="submission" date="2006-12" db="EMBL/GenBank/DDBJ databases">
        <title>Complete sequence of Halorhodospira halophila SL1.</title>
        <authorList>
            <consortium name="US DOE Joint Genome Institute"/>
            <person name="Copeland A."/>
            <person name="Lucas S."/>
            <person name="Lapidus A."/>
            <person name="Barry K."/>
            <person name="Detter J.C."/>
            <person name="Glavina del Rio T."/>
            <person name="Hammon N."/>
            <person name="Israni S."/>
            <person name="Dalin E."/>
            <person name="Tice H."/>
            <person name="Pitluck S."/>
            <person name="Saunders E."/>
            <person name="Brettin T."/>
            <person name="Bruce D."/>
            <person name="Han C."/>
            <person name="Tapia R."/>
            <person name="Schmutz J."/>
            <person name="Larimer F."/>
            <person name="Land M."/>
            <person name="Hauser L."/>
            <person name="Kyrpides N."/>
            <person name="Mikhailova N."/>
            <person name="Hoff W."/>
            <person name="Richardson P."/>
        </authorList>
    </citation>
    <scope>NUCLEOTIDE SEQUENCE [LARGE SCALE GENOMIC DNA]</scope>
    <source>
        <strain evidence="2">DSM 244 / SL1</strain>
    </source>
</reference>
<keyword evidence="1" id="KW-0489">Methyltransferase</keyword>
<keyword evidence="1" id="KW-0808">Transferase</keyword>
<dbReference type="eggNOG" id="COG2227">
    <property type="taxonomic scope" value="Bacteria"/>
</dbReference>
<name>A1WVZ6_HALHL</name>
<dbReference type="Proteomes" id="UP000000647">
    <property type="component" value="Chromosome"/>
</dbReference>
<dbReference type="EMBL" id="CP000544">
    <property type="protein sequence ID" value="ABM61858.1"/>
    <property type="molecule type" value="Genomic_DNA"/>
</dbReference>
<protein>
    <submittedName>
        <fullName evidence="1">Methyltransferase type 12</fullName>
    </submittedName>
</protein>
<dbReference type="GO" id="GO:0008168">
    <property type="term" value="F:methyltransferase activity"/>
    <property type="evidence" value="ECO:0007669"/>
    <property type="project" value="UniProtKB-KW"/>
</dbReference>
<dbReference type="GO" id="GO:0032259">
    <property type="term" value="P:methylation"/>
    <property type="evidence" value="ECO:0007669"/>
    <property type="project" value="UniProtKB-KW"/>
</dbReference>
<dbReference type="KEGG" id="hha:Hhal_1082"/>
<proteinExistence type="predicted"/>
<dbReference type="RefSeq" id="WP_011813881.1">
    <property type="nucleotide sequence ID" value="NC_008789.1"/>
</dbReference>
<evidence type="ECO:0000313" key="2">
    <source>
        <dbReference type="Proteomes" id="UP000000647"/>
    </source>
</evidence>